<dbReference type="Proteomes" id="UP000283530">
    <property type="component" value="Unassembled WGS sequence"/>
</dbReference>
<organism evidence="12 13">
    <name type="scientific">Cinnamomum micranthum f. kanehirae</name>
    <dbReference type="NCBI Taxonomy" id="337451"/>
    <lineage>
        <taxon>Eukaryota</taxon>
        <taxon>Viridiplantae</taxon>
        <taxon>Streptophyta</taxon>
        <taxon>Embryophyta</taxon>
        <taxon>Tracheophyta</taxon>
        <taxon>Spermatophyta</taxon>
        <taxon>Magnoliopsida</taxon>
        <taxon>Magnoliidae</taxon>
        <taxon>Laurales</taxon>
        <taxon>Lauraceae</taxon>
        <taxon>Cinnamomum</taxon>
    </lineage>
</organism>
<evidence type="ECO:0000313" key="13">
    <source>
        <dbReference type="Proteomes" id="UP000283530"/>
    </source>
</evidence>
<dbReference type="FunFam" id="3.40.50.300:FF:000532">
    <property type="entry name" value="ABC transporter G family member 34"/>
    <property type="match status" value="1"/>
</dbReference>
<comment type="caution">
    <text evidence="12">The sequence shown here is derived from an EMBL/GenBank/DDBJ whole genome shotgun (WGS) entry which is preliminary data.</text>
</comment>
<feature type="transmembrane region" description="Helical" evidence="10">
    <location>
        <begin position="536"/>
        <end position="563"/>
    </location>
</feature>
<feature type="transmembrane region" description="Helical" evidence="10">
    <location>
        <begin position="1089"/>
        <end position="1107"/>
    </location>
</feature>
<accession>A0A3S3PC48</accession>
<dbReference type="GO" id="GO:0016887">
    <property type="term" value="F:ATP hydrolysis activity"/>
    <property type="evidence" value="ECO:0007669"/>
    <property type="project" value="InterPro"/>
</dbReference>
<dbReference type="Gene3D" id="3.40.50.300">
    <property type="entry name" value="P-loop containing nucleotide triphosphate hydrolases"/>
    <property type="match status" value="2"/>
</dbReference>
<evidence type="ECO:0000256" key="6">
    <source>
        <dbReference type="ARBA" id="ARBA00022741"/>
    </source>
</evidence>
<feature type="transmembrane region" description="Helical" evidence="10">
    <location>
        <begin position="1199"/>
        <end position="1222"/>
    </location>
</feature>
<keyword evidence="6" id="KW-0547">Nucleotide-binding</keyword>
<evidence type="ECO:0000256" key="9">
    <source>
        <dbReference type="ARBA" id="ARBA00023136"/>
    </source>
</evidence>
<feature type="transmembrane region" description="Helical" evidence="10">
    <location>
        <begin position="439"/>
        <end position="461"/>
    </location>
</feature>
<feature type="transmembrane region" description="Helical" evidence="10">
    <location>
        <begin position="1229"/>
        <end position="1249"/>
    </location>
</feature>
<feature type="transmembrane region" description="Helical" evidence="10">
    <location>
        <begin position="670"/>
        <end position="693"/>
    </location>
</feature>
<keyword evidence="7" id="KW-0067">ATP-binding</keyword>
<keyword evidence="8 10" id="KW-1133">Transmembrane helix</keyword>
<feature type="domain" description="ABC transporter" evidence="11">
    <location>
        <begin position="740"/>
        <end position="992"/>
    </location>
</feature>
<dbReference type="EMBL" id="QPKB01000006">
    <property type="protein sequence ID" value="RWR87565.1"/>
    <property type="molecule type" value="Genomic_DNA"/>
</dbReference>
<comment type="similarity">
    <text evidence="2">Belongs to the ABC transporter superfamily. ABCG family. PDR (TC 3.A.1.205) subfamily.</text>
</comment>
<dbReference type="SUPFAM" id="SSF52540">
    <property type="entry name" value="P-loop containing nucleoside triphosphate hydrolases"/>
    <property type="match status" value="2"/>
</dbReference>
<dbReference type="InterPro" id="IPR003439">
    <property type="entry name" value="ABC_transporter-like_ATP-bd"/>
</dbReference>
<evidence type="ECO:0000256" key="2">
    <source>
        <dbReference type="ARBA" id="ARBA00006012"/>
    </source>
</evidence>
<dbReference type="GO" id="GO:0005524">
    <property type="term" value="F:ATP binding"/>
    <property type="evidence" value="ECO:0007669"/>
    <property type="project" value="UniProtKB-KW"/>
</dbReference>
<dbReference type="OrthoDB" id="66620at2759"/>
<feature type="transmembrane region" description="Helical" evidence="10">
    <location>
        <begin position="1119"/>
        <end position="1142"/>
    </location>
</feature>
<dbReference type="FunFam" id="3.40.50.300:FF:000157">
    <property type="entry name" value="ABC transporter G family member 34"/>
    <property type="match status" value="1"/>
</dbReference>
<dbReference type="PROSITE" id="PS50893">
    <property type="entry name" value="ABC_TRANSPORTER_2"/>
    <property type="match status" value="2"/>
</dbReference>
<feature type="transmembrane region" description="Helical" evidence="10">
    <location>
        <begin position="1311"/>
        <end position="1331"/>
    </location>
</feature>
<dbReference type="InterPro" id="IPR003593">
    <property type="entry name" value="AAA+_ATPase"/>
</dbReference>
<evidence type="ECO:0000256" key="5">
    <source>
        <dbReference type="ARBA" id="ARBA00022737"/>
    </source>
</evidence>
<feature type="transmembrane region" description="Helical" evidence="10">
    <location>
        <begin position="1163"/>
        <end position="1187"/>
    </location>
</feature>
<comment type="subcellular location">
    <subcellularLocation>
        <location evidence="1">Membrane</location>
        <topology evidence="1">Multi-pass membrane protein</topology>
    </subcellularLocation>
</comment>
<feature type="domain" description="ABC transporter" evidence="11">
    <location>
        <begin position="72"/>
        <end position="344"/>
    </location>
</feature>
<sequence>MEMVGGHRRQKTHLENEIFLRRLQDRKIRLGIKAPKVEVRLKELCIEADVVVGERTLPTLLNVVLNTAEELLGSLHLCPTKKQPLRILKGLNGIIKPSRMTLIIGPPGCGKSTLLRAMAGKYDSNLRVTGEVTYNGQPLTHFIPQRTCAYVSEHDLHQPEMTVRETLDFSIRMLGTGYQSEQVMEVEKQREAAGIEPDPEIDAFIKAATDGRGRNYVTDYVLEMLGLDECADIMIGDEMRRGISGGQKKRVTIGEMLVGLARAFFMDDISTGLDSSTTFEIIKFLREMVHLMDLTMVISLLQPSPETFDQFDDIILLCEGQIVYHGPRENVLDFFKSLGFTCPERKNTADFLQEVTSKMDQAQYWADVNTAYQYVPVEKFVECFHSSHHYRLVEQELFRPFEVVEDDSSLVSKGSFRISKWEIFKTCFSRELLLMERNFLAHLFKAVQILVLAFVVMTLFLRTVIKHDSIDDANRYMGAVVSGAVVMNLTSMTELITMIRRLPTFYRQRELLLLPGWALLTSIFILSLPISLIETGIWTCLSYFVIGFAPSAARFFQYFLALFYVHQTSTSLFRLISIVSKSEVMANAMSVISLVATYSLGGFVISKDNIKSWIAWGNWVSPMTYAQNALAINEFLDKRWNMPIYDINFNEETAGRLFLKSRGMFTEWHWYWICVGALLGFTLLFNLICILVLEFKKAPNKIQATLIVQANDINRAEIVDIEAAADLKSGMVLPFQPITLAFSHISYYIDMPAEMKKHGYREKRLQLLKDINGAFRPKVLTALMGVTGAGKTTLLDVLAGRKTGGYIEGSITVSGYPKRQETFARICGYCEQTDIHSPFVTVYESLQYSAWLRLPSDVKPQIRTAFVDEVMDLIELRPLKNAMVGLPGIDGLSTEQRKRLTIAVELVSSPSIIFMDEPTSGLDARAAAIVMRAVRNTVNTGRTVVCTIHQPSIEIFESFDELLLMKSGGQLIYGGPLGPFSESMVQYFEALPGVPMIRDGQNPAAWMLEVSSPAMEVELGLDFAEVFCNSYLYQRNLELLEELSKAELNAGDLHFPSKYAQSFTVQCIACLWKQHHSYWKNPQQNISRFIIAIVTSVLFGAIFWGIGSKIATAEDVYNILGALYGSALFLGFSICALIQPIVGLERIVFYRETAAGMYSSMPYAIGQVTIEIPYLIIEVLVFTLIVYPMIGFPWEVAKFLWFTFFMLLDFTYYVLFGMMAVSLTPNREIAAILSFFLFVVWNLFSGFYIPRQMIPIWWRWYYWADPASWTVYGLMASQLGDQSGLIHVPGQSDLTVKEFVEDFLGLKVDNFSLIVCLHLGIVVLFLFVYGFGIKHLNFQKR</sequence>
<dbReference type="PROSITE" id="PS00211">
    <property type="entry name" value="ABC_TRANSPORTER_1"/>
    <property type="match status" value="1"/>
</dbReference>
<keyword evidence="13" id="KW-1185">Reference proteome</keyword>
<evidence type="ECO:0000256" key="7">
    <source>
        <dbReference type="ARBA" id="ARBA00022840"/>
    </source>
</evidence>
<dbReference type="GO" id="GO:0140359">
    <property type="term" value="F:ABC-type transporter activity"/>
    <property type="evidence" value="ECO:0007669"/>
    <property type="project" value="InterPro"/>
</dbReference>
<dbReference type="Pfam" id="PF00005">
    <property type="entry name" value="ABC_tran"/>
    <property type="match status" value="2"/>
</dbReference>
<dbReference type="CDD" id="cd03232">
    <property type="entry name" value="ABCG_PDR_domain2"/>
    <property type="match status" value="1"/>
</dbReference>
<dbReference type="Pfam" id="PF19055">
    <property type="entry name" value="ABC2_membrane_7"/>
    <property type="match status" value="1"/>
</dbReference>
<dbReference type="PANTHER" id="PTHR19241">
    <property type="entry name" value="ATP-BINDING CASSETTE TRANSPORTER"/>
    <property type="match status" value="1"/>
</dbReference>
<keyword evidence="3" id="KW-0813">Transport</keyword>
<name>A0A3S3PC48_9MAGN</name>
<evidence type="ECO:0000259" key="11">
    <source>
        <dbReference type="PROSITE" id="PS50893"/>
    </source>
</evidence>
<dbReference type="GO" id="GO:0005886">
    <property type="term" value="C:plasma membrane"/>
    <property type="evidence" value="ECO:0007669"/>
    <property type="project" value="UniProtKB-ARBA"/>
</dbReference>
<dbReference type="STRING" id="337451.A0A3S3PC48"/>
<feature type="transmembrane region" description="Helical" evidence="10">
    <location>
        <begin position="584"/>
        <end position="605"/>
    </location>
</feature>
<dbReference type="InterPro" id="IPR034003">
    <property type="entry name" value="ABCG_PDR_2"/>
</dbReference>
<evidence type="ECO:0000256" key="1">
    <source>
        <dbReference type="ARBA" id="ARBA00004141"/>
    </source>
</evidence>
<keyword evidence="9 10" id="KW-0472">Membrane</keyword>
<evidence type="ECO:0000256" key="4">
    <source>
        <dbReference type="ARBA" id="ARBA00022692"/>
    </source>
</evidence>
<evidence type="ECO:0000256" key="10">
    <source>
        <dbReference type="SAM" id="Phobius"/>
    </source>
</evidence>
<evidence type="ECO:0000313" key="12">
    <source>
        <dbReference type="EMBL" id="RWR87565.1"/>
    </source>
</evidence>
<evidence type="ECO:0000256" key="3">
    <source>
        <dbReference type="ARBA" id="ARBA00022448"/>
    </source>
</evidence>
<feature type="transmembrane region" description="Helical" evidence="10">
    <location>
        <begin position="476"/>
        <end position="499"/>
    </location>
</feature>
<dbReference type="InterPro" id="IPR013581">
    <property type="entry name" value="PDR_assoc"/>
</dbReference>
<dbReference type="InterPro" id="IPR027417">
    <property type="entry name" value="P-loop_NTPase"/>
</dbReference>
<proteinExistence type="inferred from homology"/>
<dbReference type="SMART" id="SM00382">
    <property type="entry name" value="AAA"/>
    <property type="match status" value="2"/>
</dbReference>
<dbReference type="InterPro" id="IPR013525">
    <property type="entry name" value="ABC2_TM"/>
</dbReference>
<dbReference type="InterPro" id="IPR043926">
    <property type="entry name" value="ABCG_dom"/>
</dbReference>
<dbReference type="InterPro" id="IPR017871">
    <property type="entry name" value="ABC_transporter-like_CS"/>
</dbReference>
<dbReference type="Pfam" id="PF08370">
    <property type="entry name" value="PDR_assoc"/>
    <property type="match status" value="1"/>
</dbReference>
<dbReference type="Pfam" id="PF01061">
    <property type="entry name" value="ABC2_membrane"/>
    <property type="match status" value="2"/>
</dbReference>
<evidence type="ECO:0000256" key="8">
    <source>
        <dbReference type="ARBA" id="ARBA00022989"/>
    </source>
</evidence>
<keyword evidence="4 10" id="KW-0812">Transmembrane</keyword>
<feature type="transmembrane region" description="Helical" evidence="10">
    <location>
        <begin position="511"/>
        <end position="530"/>
    </location>
</feature>
<keyword evidence="5" id="KW-0677">Repeat</keyword>
<gene>
    <name evidence="12" type="ORF">CKAN_01651600</name>
</gene>
<protein>
    <submittedName>
        <fullName evidence="12">ABC transporter G family member 45-like protein</fullName>
    </submittedName>
</protein>
<reference evidence="12 13" key="1">
    <citation type="journal article" date="2019" name="Nat. Plants">
        <title>Stout camphor tree genome fills gaps in understanding of flowering plant genome evolution.</title>
        <authorList>
            <person name="Chaw S.M."/>
            <person name="Liu Y.C."/>
            <person name="Wu Y.W."/>
            <person name="Wang H.Y."/>
            <person name="Lin C.I."/>
            <person name="Wu C.S."/>
            <person name="Ke H.M."/>
            <person name="Chang L.Y."/>
            <person name="Hsu C.Y."/>
            <person name="Yang H.T."/>
            <person name="Sudianto E."/>
            <person name="Hsu M.H."/>
            <person name="Wu K.P."/>
            <person name="Wang L.N."/>
            <person name="Leebens-Mack J.H."/>
            <person name="Tsai I.J."/>
        </authorList>
    </citation>
    <scope>NUCLEOTIDE SEQUENCE [LARGE SCALE GENOMIC DNA]</scope>
    <source>
        <strain evidence="13">cv. Chaw 1501</strain>
        <tissue evidence="12">Young leaves</tissue>
    </source>
</reference>